<evidence type="ECO:0000313" key="2">
    <source>
        <dbReference type="EMBL" id="KAK6171946.1"/>
    </source>
</evidence>
<dbReference type="Proteomes" id="UP001347796">
    <property type="component" value="Unassembled WGS sequence"/>
</dbReference>
<comment type="caution">
    <text evidence="2">The sequence shown here is derived from an EMBL/GenBank/DDBJ whole genome shotgun (WGS) entry which is preliminary data.</text>
</comment>
<feature type="region of interest" description="Disordered" evidence="1">
    <location>
        <begin position="1"/>
        <end position="54"/>
    </location>
</feature>
<proteinExistence type="predicted"/>
<feature type="compositionally biased region" description="Low complexity" evidence="1">
    <location>
        <begin position="35"/>
        <end position="48"/>
    </location>
</feature>
<organism evidence="2 3">
    <name type="scientific">Patella caerulea</name>
    <name type="common">Rayed Mediterranean limpet</name>
    <dbReference type="NCBI Taxonomy" id="87958"/>
    <lineage>
        <taxon>Eukaryota</taxon>
        <taxon>Metazoa</taxon>
        <taxon>Spiralia</taxon>
        <taxon>Lophotrochozoa</taxon>
        <taxon>Mollusca</taxon>
        <taxon>Gastropoda</taxon>
        <taxon>Patellogastropoda</taxon>
        <taxon>Patelloidea</taxon>
        <taxon>Patellidae</taxon>
        <taxon>Patella</taxon>
    </lineage>
</organism>
<protein>
    <submittedName>
        <fullName evidence="2">Uncharacterized protein</fullName>
    </submittedName>
</protein>
<feature type="compositionally biased region" description="Polar residues" evidence="1">
    <location>
        <begin position="10"/>
        <end position="24"/>
    </location>
</feature>
<gene>
    <name evidence="2" type="ORF">SNE40_018366</name>
</gene>
<accession>A0AAN8J7I2</accession>
<dbReference type="AlphaFoldDB" id="A0AAN8J7I2"/>
<name>A0AAN8J7I2_PATCE</name>
<dbReference type="EMBL" id="JAZGQO010000013">
    <property type="protein sequence ID" value="KAK6171946.1"/>
    <property type="molecule type" value="Genomic_DNA"/>
</dbReference>
<reference evidence="2 3" key="1">
    <citation type="submission" date="2024-01" db="EMBL/GenBank/DDBJ databases">
        <title>The genome of the rayed Mediterranean limpet Patella caerulea (Linnaeus, 1758).</title>
        <authorList>
            <person name="Anh-Thu Weber A."/>
            <person name="Halstead-Nussloch G."/>
        </authorList>
    </citation>
    <scope>NUCLEOTIDE SEQUENCE [LARGE SCALE GENOMIC DNA]</scope>
    <source>
        <strain evidence="2">AATW-2023a</strain>
        <tissue evidence="2">Whole specimen</tissue>
    </source>
</reference>
<evidence type="ECO:0000256" key="1">
    <source>
        <dbReference type="SAM" id="MobiDB-lite"/>
    </source>
</evidence>
<evidence type="ECO:0000313" key="3">
    <source>
        <dbReference type="Proteomes" id="UP001347796"/>
    </source>
</evidence>
<keyword evidence="3" id="KW-1185">Reference proteome</keyword>
<sequence>MTIHTAHQKVMQQPVASSSPNQFTEPIHPENNDVLPLQQPLALLSPNQSTEKQSSIAMCPIVPTDDTGPPVSMSLGHVEQLKRVSIPMFSGDKKTYESWKAAFHACVDSAPATSEYKLLQLRQYLSGEALK</sequence>